<proteinExistence type="predicted"/>
<reference evidence="1 2" key="1">
    <citation type="journal article" date="2019" name="Emerg. Microbes Infect.">
        <title>Comprehensive subspecies identification of 175 nontuberculous mycobacteria species based on 7547 genomic profiles.</title>
        <authorList>
            <person name="Matsumoto Y."/>
            <person name="Kinjo T."/>
            <person name="Motooka D."/>
            <person name="Nabeya D."/>
            <person name="Jung N."/>
            <person name="Uechi K."/>
            <person name="Horii T."/>
            <person name="Iida T."/>
            <person name="Fujita J."/>
            <person name="Nakamura S."/>
        </authorList>
    </citation>
    <scope>NUCLEOTIDE SEQUENCE [LARGE SCALE GENOMIC DNA]</scope>
    <source>
        <strain evidence="1 2">JCM 12405</strain>
    </source>
</reference>
<name>A0A7I7VXA5_9MYCO</name>
<dbReference type="AlphaFoldDB" id="A0A7I7VXA5"/>
<accession>A0A7I7VXA5</accession>
<dbReference type="EMBL" id="AP022605">
    <property type="protein sequence ID" value="BBZ08158.1"/>
    <property type="molecule type" value="Genomic_DNA"/>
</dbReference>
<sequence>MSTDFSKLAASWIEWANSAHLTHVAVSTDCEDCEVAFTSDDQSFHLRQDNGWWVLDTVDERGRRYSSTAKFSTFDLAEKYLVWRWASVARSVMRAKQLGRYLHSLGIKPGVEVLPTDREYVVELWLHGGIAILPASEVPVFSHVLDMSLEEVEQTVREGVA</sequence>
<dbReference type="OrthoDB" id="4623006at2"/>
<protein>
    <submittedName>
        <fullName evidence="1">Uncharacterized protein</fullName>
    </submittedName>
</protein>
<dbReference type="RefSeq" id="WP_133055511.1">
    <property type="nucleotide sequence ID" value="NZ_AP022605.1"/>
</dbReference>
<gene>
    <name evidence="1" type="ORF">MDOR_23270</name>
</gene>
<organism evidence="1 2">
    <name type="scientific">Mycolicibacterium doricum</name>
    <dbReference type="NCBI Taxonomy" id="126673"/>
    <lineage>
        <taxon>Bacteria</taxon>
        <taxon>Bacillati</taxon>
        <taxon>Actinomycetota</taxon>
        <taxon>Actinomycetes</taxon>
        <taxon>Mycobacteriales</taxon>
        <taxon>Mycobacteriaceae</taxon>
        <taxon>Mycolicibacterium</taxon>
    </lineage>
</organism>
<dbReference type="KEGG" id="mdr:MDOR_23270"/>
<evidence type="ECO:0000313" key="2">
    <source>
        <dbReference type="Proteomes" id="UP000467201"/>
    </source>
</evidence>
<dbReference type="Proteomes" id="UP000467201">
    <property type="component" value="Chromosome"/>
</dbReference>
<evidence type="ECO:0000313" key="1">
    <source>
        <dbReference type="EMBL" id="BBZ08158.1"/>
    </source>
</evidence>